<sequence length="90" mass="9639">MLRNLTQQPELYGDALCICLAYFLGSYFYLENPGAKSWGDLLACSSSEHMDFVIYTLVGLGFLNAVQAAVPAFSTAAMATFIVTKSGTAA</sequence>
<evidence type="ECO:0000313" key="3">
    <source>
        <dbReference type="Proteomes" id="UP000218172"/>
    </source>
</evidence>
<dbReference type="AlphaFoldDB" id="A0A2A4MQT4"/>
<protein>
    <submittedName>
        <fullName evidence="2">Uncharacterized protein</fullName>
    </submittedName>
</protein>
<name>A0A2A4MQT4_9GAMM</name>
<proteinExistence type="predicted"/>
<gene>
    <name evidence="2" type="ORF">COC19_03115</name>
</gene>
<keyword evidence="1" id="KW-1133">Transmembrane helix</keyword>
<keyword evidence="1" id="KW-0472">Membrane</keyword>
<accession>A0A2A4MQT4</accession>
<organism evidence="2 3">
    <name type="scientific">SAR86 cluster bacterium</name>
    <dbReference type="NCBI Taxonomy" id="2030880"/>
    <lineage>
        <taxon>Bacteria</taxon>
        <taxon>Pseudomonadati</taxon>
        <taxon>Pseudomonadota</taxon>
        <taxon>Gammaproteobacteria</taxon>
        <taxon>SAR86 cluster</taxon>
    </lineage>
</organism>
<evidence type="ECO:0000256" key="1">
    <source>
        <dbReference type="SAM" id="Phobius"/>
    </source>
</evidence>
<comment type="caution">
    <text evidence="2">The sequence shown here is derived from an EMBL/GenBank/DDBJ whole genome shotgun (WGS) entry which is preliminary data.</text>
</comment>
<evidence type="ECO:0000313" key="2">
    <source>
        <dbReference type="EMBL" id="PCH62283.1"/>
    </source>
</evidence>
<feature type="transmembrane region" description="Helical" evidence="1">
    <location>
        <begin position="12"/>
        <end position="30"/>
    </location>
</feature>
<dbReference type="Proteomes" id="UP000218172">
    <property type="component" value="Unassembled WGS sequence"/>
</dbReference>
<keyword evidence="1" id="KW-0812">Transmembrane</keyword>
<dbReference type="EMBL" id="NVQR01000042">
    <property type="protein sequence ID" value="PCH62283.1"/>
    <property type="molecule type" value="Genomic_DNA"/>
</dbReference>
<reference evidence="3" key="1">
    <citation type="submission" date="2017-08" db="EMBL/GenBank/DDBJ databases">
        <title>A dynamic microbial community with high functional redundancy inhabits the cold, oxic subseafloor aquifer.</title>
        <authorList>
            <person name="Tully B.J."/>
            <person name="Wheat C.G."/>
            <person name="Glazer B.T."/>
            <person name="Huber J.A."/>
        </authorList>
    </citation>
    <scope>NUCLEOTIDE SEQUENCE [LARGE SCALE GENOMIC DNA]</scope>
</reference>
<feature type="transmembrane region" description="Helical" evidence="1">
    <location>
        <begin position="52"/>
        <end position="83"/>
    </location>
</feature>